<dbReference type="PANTHER" id="PTHR12609">
    <property type="entry name" value="MICROTUBULE ASSOCIATED PROTEIN XMAP215"/>
    <property type="match status" value="1"/>
</dbReference>
<feature type="compositionally biased region" description="Low complexity" evidence="1">
    <location>
        <begin position="1555"/>
        <end position="1592"/>
    </location>
</feature>
<accession>A0ABR2LC24</accession>
<comment type="caution">
    <text evidence="3">The sequence shown here is derived from an EMBL/GenBank/DDBJ whole genome shotgun (WGS) entry which is preliminary data.</text>
</comment>
<feature type="region of interest" description="Disordered" evidence="1">
    <location>
        <begin position="1034"/>
        <end position="1245"/>
    </location>
</feature>
<feature type="domain" description="TOG" evidence="2">
    <location>
        <begin position="238"/>
        <end position="548"/>
    </location>
</feature>
<feature type="compositionally biased region" description="Low complexity" evidence="1">
    <location>
        <begin position="1206"/>
        <end position="1217"/>
    </location>
</feature>
<feature type="compositionally biased region" description="Low complexity" evidence="1">
    <location>
        <begin position="1110"/>
        <end position="1122"/>
    </location>
</feature>
<dbReference type="SUPFAM" id="SSF48371">
    <property type="entry name" value="ARM repeat"/>
    <property type="match status" value="2"/>
</dbReference>
<dbReference type="Proteomes" id="UP001470230">
    <property type="component" value="Unassembled WGS sequence"/>
</dbReference>
<feature type="compositionally biased region" description="Low complexity" evidence="1">
    <location>
        <begin position="458"/>
        <end position="470"/>
    </location>
</feature>
<evidence type="ECO:0000256" key="1">
    <source>
        <dbReference type="SAM" id="MobiDB-lite"/>
    </source>
</evidence>
<reference evidence="3 4" key="1">
    <citation type="submission" date="2024-04" db="EMBL/GenBank/DDBJ databases">
        <title>Tritrichomonas musculus Genome.</title>
        <authorList>
            <person name="Alves-Ferreira E."/>
            <person name="Grigg M."/>
            <person name="Lorenzi H."/>
            <person name="Galac M."/>
        </authorList>
    </citation>
    <scope>NUCLEOTIDE SEQUENCE [LARGE SCALE GENOMIC DNA]</scope>
    <source>
        <strain evidence="3 4">EAF2021</strain>
    </source>
</reference>
<feature type="region of interest" description="Disordered" evidence="1">
    <location>
        <begin position="1547"/>
        <end position="1592"/>
    </location>
</feature>
<feature type="compositionally biased region" description="Basic and acidic residues" evidence="1">
    <location>
        <begin position="1167"/>
        <end position="1184"/>
    </location>
</feature>
<feature type="compositionally biased region" description="Low complexity" evidence="1">
    <location>
        <begin position="196"/>
        <end position="207"/>
    </location>
</feature>
<gene>
    <name evidence="3" type="ORF">M9Y10_002283</name>
</gene>
<feature type="compositionally biased region" description="Polar residues" evidence="1">
    <location>
        <begin position="476"/>
        <end position="491"/>
    </location>
</feature>
<feature type="region of interest" description="Disordered" evidence="1">
    <location>
        <begin position="439"/>
        <end position="499"/>
    </location>
</feature>
<name>A0ABR2LC24_9EUKA</name>
<feature type="compositionally biased region" description="Polar residues" evidence="1">
    <location>
        <begin position="1130"/>
        <end position="1148"/>
    </location>
</feature>
<feature type="compositionally biased region" description="Polar residues" evidence="1">
    <location>
        <begin position="439"/>
        <end position="457"/>
    </location>
</feature>
<proteinExistence type="predicted"/>
<feature type="compositionally biased region" description="Acidic residues" evidence="1">
    <location>
        <begin position="1050"/>
        <end position="1059"/>
    </location>
</feature>
<feature type="region of interest" description="Disordered" evidence="1">
    <location>
        <begin position="733"/>
        <end position="783"/>
    </location>
</feature>
<feature type="region of interest" description="Disordered" evidence="1">
    <location>
        <begin position="195"/>
        <end position="241"/>
    </location>
</feature>
<protein>
    <recommendedName>
        <fullName evidence="2">TOG domain-containing protein</fullName>
    </recommendedName>
</protein>
<keyword evidence="4" id="KW-1185">Reference proteome</keyword>
<evidence type="ECO:0000313" key="4">
    <source>
        <dbReference type="Proteomes" id="UP001470230"/>
    </source>
</evidence>
<feature type="compositionally biased region" description="Low complexity" evidence="1">
    <location>
        <begin position="736"/>
        <end position="757"/>
    </location>
</feature>
<evidence type="ECO:0000313" key="3">
    <source>
        <dbReference type="EMBL" id="KAK8899960.1"/>
    </source>
</evidence>
<feature type="compositionally biased region" description="Polar residues" evidence="1">
    <location>
        <begin position="1218"/>
        <end position="1231"/>
    </location>
</feature>
<feature type="compositionally biased region" description="Polar residues" evidence="1">
    <location>
        <begin position="208"/>
        <end position="240"/>
    </location>
</feature>
<feature type="compositionally biased region" description="Low complexity" evidence="1">
    <location>
        <begin position="766"/>
        <end position="783"/>
    </location>
</feature>
<organism evidence="3 4">
    <name type="scientific">Tritrichomonas musculus</name>
    <dbReference type="NCBI Taxonomy" id="1915356"/>
    <lineage>
        <taxon>Eukaryota</taxon>
        <taxon>Metamonada</taxon>
        <taxon>Parabasalia</taxon>
        <taxon>Tritrichomonadida</taxon>
        <taxon>Tritrichomonadidae</taxon>
        <taxon>Tritrichomonas</taxon>
    </lineage>
</organism>
<dbReference type="Gene3D" id="1.25.10.10">
    <property type="entry name" value="Leucine-rich Repeat Variant"/>
    <property type="match status" value="3"/>
</dbReference>
<dbReference type="InterPro" id="IPR045110">
    <property type="entry name" value="XMAP215"/>
</dbReference>
<sequence>MGDKAPPAVTADDDTKAREASYSHVLEYMANPSPELLDSLRLQLPRFLCDTNPTCQRIALNICEQFFRHSTDINYAEYADILIHKSFIPNPEQTMPLLEQCFKADYDSVSPLVYENITSRPPDQLKLILAIVISYLATLTLNTSDKNTAMSEVEDIIKHITPLTKNKDESISKEAIAAIDSAKIVSQSFQSRNMANQNTNDTTNKNNEQSSDPNHQNTGGNDANSNGKNDNSTNENSNFYSEVDENGHKISRWAKLVHSENWKERKEGYTILLSSLNTPQTNTNNKSNSSPSITMNEIDHDFYIAGSTEKHIACLNLVLEVIESIAHRFKTQMSRKLREYLQVVINLMSQRKNPRLTNLQSSFDAIATNAVSSPYEPPFVEHLIKMMTSSNIRLKEESLQFISRTHSSHNYQKYPQITEQLTKLTSDPSQFIRETATALINPQNTNSNNPSATSKQQPGNNNNTNDPSNNGGTGNISTSPSQSNRQSTSKSPDPLKRTLRRKSTIQMMQSMWTSWINPESLQMLNSVQWLQVTKGLELLRKQYDGDKSCRSAVVTGLTSLFTGRTFTPKVMTNLFQNILFYLQDNNGTEKLNEESILSTINFCVDKIVDKHFESNIFEILSICCDCTSSNFVYDQLFPHVSCKNPVVVSRVVSFFAFHIEKSNTNNNSNNNSLYLEVSNQIKPLFTHGDPNVRKASTDCAEALVRACPKTNFNFPTTTNQSMSATGVTQMSLTFGKSSNNTNANSNKATTNNNSNDNSKAKENQLPNTTNPTPNSPPNSNNTNTNTVVFDYDGTQPLIPQKLIIAVGKTSSFLDCKKGLEDLEALLTEALKKLGMNSVQPKEFIELFNRVRPWFKDSNTNVVFSVSKVVLLSLKLISKIDENISNDFLGDIVLLLNFVHKGIRSTTLQMLERLNELKDDFIPTIFIPSFYRLNVGGRKVGITFIRDLQFDMQVDDVFTPFIVNILADKSEDFRNAALPIVQHFLTFEGASDEIIKEVDQFPPAKKNLIISLMSGIEAKEISYSLNGKFSKTCLAPQRAQTSRQVQRGDQLEDDDNDDDYYIDKSQKGKLGVTGPRSPRPFTAKKPIDDPTDPSPRTRKLSLTMKTVNQQPNSNGSPLGNNGNTRIPVKKLNTTIPTNETSGNGTTMAGTTKIPIRKSSEDSSQVRFKKPEKFNDAIRRKSEEKGSTSSIPVFKKDGTGNNEFPVNQTQPQPQQQKQQVIRSTTQSQNQPQTRNDKLKQPQNQTNMNQSQIIKNSSSNDDIASSLSSSTSSFIDNSGTCRLNDALTQKISDPSIYVYQWIADLNSSDINRISLSTKAILKNLKGNSNVFVIHTEALSASLVFKLHSFLLTNPIPESIIKSISLCLFHIFTDPKLYKKVPKEYVQQIVVEICVHYKTSEEKKFSAEFTNLMGQMIESVPLFTFSSLLLAIGELNVKWIFIALKFFDKCGEKIMLIGNSNNAICKSLLLVDKFFVVHPRESILNRNMKVVVNNVTIDYSTKTVSILENFIAKIGESFTEIVDQKETMNKFPQNSTVLPLLEIAKKKKGAPTIPAPGANSNISNSGNGSNQLRGSNSSIKSQQQMQQKVRISFPNS</sequence>
<evidence type="ECO:0000259" key="2">
    <source>
        <dbReference type="SMART" id="SM01349"/>
    </source>
</evidence>
<dbReference type="InterPro" id="IPR016024">
    <property type="entry name" value="ARM-type_fold"/>
</dbReference>
<dbReference type="SMART" id="SM01349">
    <property type="entry name" value="TOG"/>
    <property type="match status" value="1"/>
</dbReference>
<dbReference type="InterPro" id="IPR011989">
    <property type="entry name" value="ARM-like"/>
</dbReference>
<feature type="compositionally biased region" description="Polar residues" evidence="1">
    <location>
        <begin position="1037"/>
        <end position="1046"/>
    </location>
</feature>
<dbReference type="InterPro" id="IPR034085">
    <property type="entry name" value="TOG"/>
</dbReference>
<dbReference type="EMBL" id="JAPFFF010000001">
    <property type="protein sequence ID" value="KAK8899960.1"/>
    <property type="molecule type" value="Genomic_DNA"/>
</dbReference>